<dbReference type="PATRIC" id="fig|1617427.3.peg.270"/>
<dbReference type="EMBL" id="JYPD01000011">
    <property type="protein sequence ID" value="KXK09945.1"/>
    <property type="molecule type" value="Genomic_DNA"/>
</dbReference>
<comment type="caution">
    <text evidence="1">The sequence shown here is derived from an EMBL/GenBank/DDBJ whole genome shotgun (WGS) entry which is preliminary data.</text>
</comment>
<dbReference type="AlphaFoldDB" id="A0A136KKG6"/>
<dbReference type="Proteomes" id="UP000070449">
    <property type="component" value="Unassembled WGS sequence"/>
</dbReference>
<dbReference type="Pfam" id="PF13328">
    <property type="entry name" value="HD_4"/>
    <property type="match status" value="1"/>
</dbReference>
<gene>
    <name evidence="1" type="primary">relA</name>
    <name evidence="1" type="ORF">UZ20_WS6002000255</name>
</gene>
<accession>A0A136KKG6</accession>
<dbReference type="SUPFAM" id="SSF109604">
    <property type="entry name" value="HD-domain/PDEase-like"/>
    <property type="match status" value="1"/>
</dbReference>
<proteinExistence type="predicted"/>
<evidence type="ECO:0000313" key="1">
    <source>
        <dbReference type="EMBL" id="KXK09945.1"/>
    </source>
</evidence>
<evidence type="ECO:0000313" key="2">
    <source>
        <dbReference type="Proteomes" id="UP000070449"/>
    </source>
</evidence>
<reference evidence="1 2" key="1">
    <citation type="submission" date="2015-02" db="EMBL/GenBank/DDBJ databases">
        <title>Improved understanding of the partial-nitritation anammox process through 23 genomes representing the majority of the microbial community.</title>
        <authorList>
            <person name="Speth D.R."/>
            <person name="In T Zandt M."/>
            <person name="Guerrero Cruz S."/>
            <person name="Jetten M.S."/>
            <person name="Dutilh B.E."/>
        </authorList>
    </citation>
    <scope>NUCLEOTIDE SEQUENCE [LARGE SCALE GENOMIC DNA]</scope>
    <source>
        <strain evidence="1">OLB21</strain>
    </source>
</reference>
<dbReference type="PANTHER" id="PTHR46246">
    <property type="entry name" value="GUANOSINE-3',5'-BIS(DIPHOSPHATE) 3'-PYROPHOSPHOHYDROLASE MESH1"/>
    <property type="match status" value="1"/>
</dbReference>
<dbReference type="GO" id="GO:0008893">
    <property type="term" value="F:guanosine-3',5'-bis(diphosphate) 3'-diphosphatase activity"/>
    <property type="evidence" value="ECO:0007669"/>
    <property type="project" value="TreeGrafter"/>
</dbReference>
<dbReference type="STRING" id="1617427.UZ20_WS6002000255"/>
<protein>
    <submittedName>
        <fullName evidence="1">Bifunctional (P)ppGpp synthase/hydrolase relA</fullName>
    </submittedName>
</protein>
<dbReference type="InterPro" id="IPR052194">
    <property type="entry name" value="MESH1"/>
</dbReference>
<dbReference type="PANTHER" id="PTHR46246:SF1">
    <property type="entry name" value="GUANOSINE-3',5'-BIS(DIPHOSPHATE) 3'-PYROPHOSPHOHYDROLASE MESH1"/>
    <property type="match status" value="1"/>
</dbReference>
<organism evidence="1 2">
    <name type="scientific">candidate division WS6 bacterium OLB21</name>
    <dbReference type="NCBI Taxonomy" id="1617427"/>
    <lineage>
        <taxon>Bacteria</taxon>
        <taxon>Candidatus Dojkabacteria</taxon>
    </lineage>
</organism>
<dbReference type="Gene3D" id="1.10.3210.10">
    <property type="entry name" value="Hypothetical protein af1432"/>
    <property type="match status" value="1"/>
</dbReference>
<keyword evidence="1" id="KW-0378">Hydrolase</keyword>
<name>A0A136KKG6_9BACT</name>
<sequence>MNNLPLHKLSLIELEELFSEVFDNYLDYEIVKKAYDFAKKAHAGQLRDEGREYIVHPLRMIITMFRDYQVDDRNMLVAALLHDVIEDTSISAEQIREEFGEKACDYVLALTRPRDANENPNDKFAAKKRKFEYYMQAPFKVKQIKLFDLIDNMLDWQYFPKNHPTTEKFPRWLFEYKHFVVPLAESVGPRYLEPISEVLSKMKKMGYEPKNGSYKA</sequence>